<proteinExistence type="predicted"/>
<accession>A0A0E9TKV4</accession>
<evidence type="ECO:0000313" key="1">
    <source>
        <dbReference type="EMBL" id="JAH54117.1"/>
    </source>
</evidence>
<reference evidence="1" key="2">
    <citation type="journal article" date="2015" name="Fish Shellfish Immunol.">
        <title>Early steps in the European eel (Anguilla anguilla)-Vibrio vulnificus interaction in the gills: Role of the RtxA13 toxin.</title>
        <authorList>
            <person name="Callol A."/>
            <person name="Pajuelo D."/>
            <person name="Ebbesson L."/>
            <person name="Teles M."/>
            <person name="MacKenzie S."/>
            <person name="Amaro C."/>
        </authorList>
    </citation>
    <scope>NUCLEOTIDE SEQUENCE</scope>
</reference>
<sequence length="17" mass="1909">MTENFILLVISNSNSNL</sequence>
<organism evidence="1">
    <name type="scientific">Anguilla anguilla</name>
    <name type="common">European freshwater eel</name>
    <name type="synonym">Muraena anguilla</name>
    <dbReference type="NCBI Taxonomy" id="7936"/>
    <lineage>
        <taxon>Eukaryota</taxon>
        <taxon>Metazoa</taxon>
        <taxon>Chordata</taxon>
        <taxon>Craniata</taxon>
        <taxon>Vertebrata</taxon>
        <taxon>Euteleostomi</taxon>
        <taxon>Actinopterygii</taxon>
        <taxon>Neopterygii</taxon>
        <taxon>Teleostei</taxon>
        <taxon>Anguilliformes</taxon>
        <taxon>Anguillidae</taxon>
        <taxon>Anguilla</taxon>
    </lineage>
</organism>
<dbReference type="AlphaFoldDB" id="A0A0E9TKV4"/>
<dbReference type="EMBL" id="GBXM01054460">
    <property type="protein sequence ID" value="JAH54117.1"/>
    <property type="molecule type" value="Transcribed_RNA"/>
</dbReference>
<protein>
    <submittedName>
        <fullName evidence="1">Uncharacterized protein</fullName>
    </submittedName>
</protein>
<name>A0A0E9TKV4_ANGAN</name>
<reference evidence="1" key="1">
    <citation type="submission" date="2014-11" db="EMBL/GenBank/DDBJ databases">
        <authorList>
            <person name="Amaro Gonzalez C."/>
        </authorList>
    </citation>
    <scope>NUCLEOTIDE SEQUENCE</scope>
</reference>